<sequence length="14" mass="1346">MGGGGTFAAFSSTR</sequence>
<name>A0AB39MP86_9ACTN</name>
<accession>A0AB39MP86</accession>
<dbReference type="RefSeq" id="WP_352285491.1">
    <property type="nucleotide sequence ID" value="NZ_CP163431.1"/>
</dbReference>
<organism evidence="1">
    <name type="scientific">Streptomyces sp. R08</name>
    <dbReference type="NCBI Taxonomy" id="3238624"/>
    <lineage>
        <taxon>Bacteria</taxon>
        <taxon>Bacillati</taxon>
        <taxon>Actinomycetota</taxon>
        <taxon>Actinomycetes</taxon>
        <taxon>Kitasatosporales</taxon>
        <taxon>Streptomycetaceae</taxon>
        <taxon>Streptomyces</taxon>
    </lineage>
</organism>
<protein>
    <submittedName>
        <fullName evidence="1">Uncharacterized protein</fullName>
    </submittedName>
</protein>
<proteinExistence type="predicted"/>
<dbReference type="EMBL" id="CP163431">
    <property type="protein sequence ID" value="XDQ07952.1"/>
    <property type="molecule type" value="Genomic_DNA"/>
</dbReference>
<reference evidence="1" key="1">
    <citation type="submission" date="2024-07" db="EMBL/GenBank/DDBJ databases">
        <authorList>
            <person name="Yu S.T."/>
        </authorList>
    </citation>
    <scope>NUCLEOTIDE SEQUENCE</scope>
    <source>
        <strain evidence="1">R08</strain>
    </source>
</reference>
<evidence type="ECO:0000313" key="1">
    <source>
        <dbReference type="EMBL" id="XDQ07952.1"/>
    </source>
</evidence>
<gene>
    <name evidence="1" type="ORF">AB5J58_26060</name>
</gene>